<dbReference type="Ensembl" id="ENSSAUT00010024294.1">
    <property type="protein sequence ID" value="ENSSAUP00010023026.1"/>
    <property type="gene ID" value="ENSSAUG00010010117.1"/>
</dbReference>
<dbReference type="GO" id="GO:0030544">
    <property type="term" value="F:Hsp70 protein binding"/>
    <property type="evidence" value="ECO:0007669"/>
    <property type="project" value="TreeGrafter"/>
</dbReference>
<dbReference type="GO" id="GO:0031982">
    <property type="term" value="C:vesicle"/>
    <property type="evidence" value="ECO:0007669"/>
    <property type="project" value="TreeGrafter"/>
</dbReference>
<protein>
    <submittedName>
        <fullName evidence="1">PARK2 co-regulated</fullName>
    </submittedName>
</protein>
<reference evidence="1" key="2">
    <citation type="submission" date="2025-08" db="UniProtKB">
        <authorList>
            <consortium name="Ensembl"/>
        </authorList>
    </citation>
    <scope>IDENTIFICATION</scope>
</reference>
<evidence type="ECO:0000313" key="1">
    <source>
        <dbReference type="Ensembl" id="ENSSAUP00010023026.1"/>
    </source>
</evidence>
<organism evidence="1 2">
    <name type="scientific">Sparus aurata</name>
    <name type="common">Gilthead sea bream</name>
    <dbReference type="NCBI Taxonomy" id="8175"/>
    <lineage>
        <taxon>Eukaryota</taxon>
        <taxon>Metazoa</taxon>
        <taxon>Chordata</taxon>
        <taxon>Craniata</taxon>
        <taxon>Vertebrata</taxon>
        <taxon>Euteleostomi</taxon>
        <taxon>Actinopterygii</taxon>
        <taxon>Neopterygii</taxon>
        <taxon>Teleostei</taxon>
        <taxon>Neoteleostei</taxon>
        <taxon>Acanthomorphata</taxon>
        <taxon>Eupercaria</taxon>
        <taxon>Spariformes</taxon>
        <taxon>Sparidae</taxon>
        <taxon>Sparus</taxon>
    </lineage>
</organism>
<sequence>MLLVNTLLTNHDTWLHFQHCPDISMVTRKHNKASSYSRRVCRATSTYTHTRTHILISQLRTLLLIFGPSSSFNRTTPVYMSRDTSELTTTGFTVKAAMKNYRVVGPPPTGAFQERPAKPTTFRKFYDRGDLPIYLVHGTRPTITWKRAILVITSSESAEVDIETLDYNHYLPLFFDGLSETAHPYAFLARQGAEDLLDHGGDKILPVIPQLIIPIRNALNTRNHQVMCTTMKVLQHLVKSGDKVGEALVPYFRQILHIFDLFKDKKSKSSGVVRSHLQKPENIRELIPETLELLERTGGNDAFVHIKIMVPTYQSCVAYSP</sequence>
<reference evidence="1" key="3">
    <citation type="submission" date="2025-09" db="UniProtKB">
        <authorList>
            <consortium name="Ensembl"/>
        </authorList>
    </citation>
    <scope>IDENTIFICATION</scope>
</reference>
<dbReference type="PANTHER" id="PTHR21207:SF2">
    <property type="entry name" value="PARKIN COREGULATED GENE PROTEIN"/>
    <property type="match status" value="1"/>
</dbReference>
<accession>A0A671VE67</accession>
<dbReference type="GeneTree" id="ENSGT00940000157330"/>
<dbReference type="GO" id="GO:0051879">
    <property type="term" value="F:Hsp90 protein binding"/>
    <property type="evidence" value="ECO:0007669"/>
    <property type="project" value="TreeGrafter"/>
</dbReference>
<dbReference type="InParanoid" id="A0A671VE67"/>
<dbReference type="PANTHER" id="PTHR21207">
    <property type="entry name" value="PARKIN COREGULATED GENE PROTEIN PARK2 COREGULATED"/>
    <property type="match status" value="1"/>
</dbReference>
<gene>
    <name evidence="1" type="primary">PACRG</name>
    <name evidence="1" type="synonym">pacrg</name>
</gene>
<dbReference type="GO" id="GO:0043005">
    <property type="term" value="C:neuron projection"/>
    <property type="evidence" value="ECO:0007669"/>
    <property type="project" value="TreeGrafter"/>
</dbReference>
<keyword evidence="2" id="KW-1185">Reference proteome</keyword>
<reference evidence="1" key="1">
    <citation type="submission" date="2021-04" db="EMBL/GenBank/DDBJ databases">
        <authorList>
            <consortium name="Wellcome Sanger Institute Data Sharing"/>
        </authorList>
    </citation>
    <scope>NUCLEOTIDE SEQUENCE [LARGE SCALE GENOMIC DNA]</scope>
</reference>
<proteinExistence type="predicted"/>
<evidence type="ECO:0000313" key="2">
    <source>
        <dbReference type="Proteomes" id="UP000472265"/>
    </source>
</evidence>
<dbReference type="Pfam" id="PF10274">
    <property type="entry name" value="ParcG"/>
    <property type="match status" value="1"/>
</dbReference>
<name>A0A671VE67_SPAAU</name>
<dbReference type="GO" id="GO:0005829">
    <property type="term" value="C:cytosol"/>
    <property type="evidence" value="ECO:0007669"/>
    <property type="project" value="TreeGrafter"/>
</dbReference>
<dbReference type="InterPro" id="IPR019399">
    <property type="entry name" value="Parkin_co-regulated_protein"/>
</dbReference>
<dbReference type="OMA" id="DLDYCYY"/>
<dbReference type="AlphaFoldDB" id="A0A671VE67"/>
<dbReference type="Proteomes" id="UP000472265">
    <property type="component" value="Chromosome 16"/>
</dbReference>